<name>A0A1Y2IV07_TRAC3</name>
<gene>
    <name evidence="1" type="ORF">PYCCODRAFT_1270498</name>
</gene>
<evidence type="ECO:0000313" key="1">
    <source>
        <dbReference type="EMBL" id="OSD04976.1"/>
    </source>
</evidence>
<proteinExistence type="predicted"/>
<reference evidence="1 2" key="1">
    <citation type="journal article" date="2015" name="Biotechnol. Biofuels">
        <title>Enhanced degradation of softwood versus hardwood by the white-rot fungus Pycnoporus coccineus.</title>
        <authorList>
            <person name="Couturier M."/>
            <person name="Navarro D."/>
            <person name="Chevret D."/>
            <person name="Henrissat B."/>
            <person name="Piumi F."/>
            <person name="Ruiz-Duenas F.J."/>
            <person name="Martinez A.T."/>
            <person name="Grigoriev I.V."/>
            <person name="Riley R."/>
            <person name="Lipzen A."/>
            <person name="Berrin J.G."/>
            <person name="Master E.R."/>
            <person name="Rosso M.N."/>
        </authorList>
    </citation>
    <scope>NUCLEOTIDE SEQUENCE [LARGE SCALE GENOMIC DNA]</scope>
    <source>
        <strain evidence="1 2">BRFM310</strain>
    </source>
</reference>
<sequence length="153" mass="16926">MQYGCCLRLSLVDPSQYVIPSPRAFQLTCTVLPCISAITKRVRAGRHTSDRASFKFRRCRVCASTARAPVVRGRGRFAFLGRRVPGSPVDDTDAAVDHGVRAPRAVVTFIHSFERVSRFDQRDVRGTGHGAVRRCEPGVGALLRRMDGSRVRA</sequence>
<evidence type="ECO:0000313" key="2">
    <source>
        <dbReference type="Proteomes" id="UP000193067"/>
    </source>
</evidence>
<protein>
    <submittedName>
        <fullName evidence="1">Uncharacterized protein</fullName>
    </submittedName>
</protein>
<organism evidence="1 2">
    <name type="scientific">Trametes coccinea (strain BRFM310)</name>
    <name type="common">Pycnoporus coccineus</name>
    <dbReference type="NCBI Taxonomy" id="1353009"/>
    <lineage>
        <taxon>Eukaryota</taxon>
        <taxon>Fungi</taxon>
        <taxon>Dikarya</taxon>
        <taxon>Basidiomycota</taxon>
        <taxon>Agaricomycotina</taxon>
        <taxon>Agaricomycetes</taxon>
        <taxon>Polyporales</taxon>
        <taxon>Polyporaceae</taxon>
        <taxon>Trametes</taxon>
    </lineage>
</organism>
<keyword evidence="2" id="KW-1185">Reference proteome</keyword>
<accession>A0A1Y2IV07</accession>
<dbReference type="Proteomes" id="UP000193067">
    <property type="component" value="Unassembled WGS sequence"/>
</dbReference>
<dbReference type="EMBL" id="KZ084094">
    <property type="protein sequence ID" value="OSD04976.1"/>
    <property type="molecule type" value="Genomic_DNA"/>
</dbReference>
<dbReference type="AlphaFoldDB" id="A0A1Y2IV07"/>